<reference evidence="2" key="2">
    <citation type="submission" date="2025-09" db="UniProtKB">
        <authorList>
            <consortium name="Ensembl"/>
        </authorList>
    </citation>
    <scope>IDENTIFICATION</scope>
</reference>
<dbReference type="PANTHER" id="PTHR12740:SF4">
    <property type="entry name" value="JNK1_MAPK8-ASSOCIATED MEMBRANE PROTEIN"/>
    <property type="match status" value="1"/>
</dbReference>
<dbReference type="GO" id="GO:0006986">
    <property type="term" value="P:response to unfolded protein"/>
    <property type="evidence" value="ECO:0007669"/>
    <property type="project" value="InterPro"/>
</dbReference>
<dbReference type="Proteomes" id="UP000694381">
    <property type="component" value="Unassembled WGS sequence"/>
</dbReference>
<dbReference type="Pfam" id="PF05571">
    <property type="entry name" value="JAMP"/>
    <property type="match status" value="1"/>
</dbReference>
<feature type="transmembrane region" description="Helical" evidence="1">
    <location>
        <begin position="246"/>
        <end position="266"/>
    </location>
</feature>
<proteinExistence type="predicted"/>
<keyword evidence="1" id="KW-1133">Transmembrane helix</keyword>
<keyword evidence="1" id="KW-0472">Membrane</keyword>
<sequence>MACLGLYCGRTLLFKNSSTECGVCPRGMRTNAQKYCQPCTESPEIDDWLYLGFMAMLPLISHWLCIEWHSRKNNSRGLFQQVSALFECFMAAIVTLLISEPVGALSMHSCRVLMLSDWCTILVTTVHCTQKAVYPLSTIVFGYCAFCLLFMMLLRPFLVKIEWGLKPNRWESIYAALYFFPILTVLQAVARGLLYYAFPYIISVVSLVNLNFSDLRKERLFVLFNHWFLHACGIITISKGDKLEQALPLLLLVPVAALFYFLTAKFTKPSQIVLQRENKR</sequence>
<dbReference type="PANTHER" id="PTHR12740">
    <property type="entry name" value="JNK1/MAPK8-ASSOCIATED MEMBRANE PROTEIN"/>
    <property type="match status" value="1"/>
</dbReference>
<evidence type="ECO:0000313" key="2">
    <source>
        <dbReference type="Ensembl" id="ENSNGAP00000011590.1"/>
    </source>
</evidence>
<feature type="transmembrane region" description="Helical" evidence="1">
    <location>
        <begin position="132"/>
        <end position="153"/>
    </location>
</feature>
<evidence type="ECO:0000313" key="3">
    <source>
        <dbReference type="Proteomes" id="UP000694381"/>
    </source>
</evidence>
<dbReference type="GO" id="GO:0036503">
    <property type="term" value="P:ERAD pathway"/>
    <property type="evidence" value="ECO:0007669"/>
    <property type="project" value="TreeGrafter"/>
</dbReference>
<reference evidence="2" key="1">
    <citation type="submission" date="2025-08" db="UniProtKB">
        <authorList>
            <consortium name="Ensembl"/>
        </authorList>
    </citation>
    <scope>IDENTIFICATION</scope>
</reference>
<dbReference type="Ensembl" id="ENSNGAT00000017141.1">
    <property type="protein sequence ID" value="ENSNGAP00000011590.1"/>
    <property type="gene ID" value="ENSNGAG00000013694.1"/>
</dbReference>
<feature type="transmembrane region" description="Helical" evidence="1">
    <location>
        <begin position="78"/>
        <end position="98"/>
    </location>
</feature>
<feature type="transmembrane region" description="Helical" evidence="1">
    <location>
        <begin position="196"/>
        <end position="213"/>
    </location>
</feature>
<keyword evidence="1" id="KW-0812">Transmembrane</keyword>
<feature type="transmembrane region" description="Helical" evidence="1">
    <location>
        <begin position="173"/>
        <end position="190"/>
    </location>
</feature>
<organism evidence="2 3">
    <name type="scientific">Nannospalax galili</name>
    <name type="common">Northern Israeli blind subterranean mole rat</name>
    <name type="synonym">Spalax galili</name>
    <dbReference type="NCBI Taxonomy" id="1026970"/>
    <lineage>
        <taxon>Eukaryota</taxon>
        <taxon>Metazoa</taxon>
        <taxon>Chordata</taxon>
        <taxon>Craniata</taxon>
        <taxon>Vertebrata</taxon>
        <taxon>Euteleostomi</taxon>
        <taxon>Mammalia</taxon>
        <taxon>Eutheria</taxon>
        <taxon>Euarchontoglires</taxon>
        <taxon>Glires</taxon>
        <taxon>Rodentia</taxon>
        <taxon>Myomorpha</taxon>
        <taxon>Muroidea</taxon>
        <taxon>Spalacidae</taxon>
        <taxon>Spalacinae</taxon>
        <taxon>Nannospalax</taxon>
    </lineage>
</organism>
<feature type="transmembrane region" description="Helical" evidence="1">
    <location>
        <begin position="220"/>
        <end position="240"/>
    </location>
</feature>
<accession>A0A8C6W6J9</accession>
<keyword evidence="3" id="KW-1185">Reference proteome</keyword>
<dbReference type="AlphaFoldDB" id="A0A8C6W6J9"/>
<name>A0A8C6W6J9_NANGA</name>
<dbReference type="OMA" id="YGECGAC"/>
<protein>
    <submittedName>
        <fullName evidence="2">JNK1/MAPK8 associated membrane protein like</fullName>
    </submittedName>
</protein>
<dbReference type="GO" id="GO:0016020">
    <property type="term" value="C:membrane"/>
    <property type="evidence" value="ECO:0007669"/>
    <property type="project" value="InterPro"/>
</dbReference>
<dbReference type="GO" id="GO:0031625">
    <property type="term" value="F:ubiquitin protein ligase binding"/>
    <property type="evidence" value="ECO:0007669"/>
    <property type="project" value="TreeGrafter"/>
</dbReference>
<feature type="transmembrane region" description="Helical" evidence="1">
    <location>
        <begin position="48"/>
        <end position="66"/>
    </location>
</feature>
<dbReference type="GeneTree" id="ENSGT00390000018097"/>
<evidence type="ECO:0000256" key="1">
    <source>
        <dbReference type="SAM" id="Phobius"/>
    </source>
</evidence>
<dbReference type="InterPro" id="IPR008485">
    <property type="entry name" value="JAMP"/>
</dbReference>